<organism evidence="2 3">
    <name type="scientific">Thomasclavelia cocleata</name>
    <dbReference type="NCBI Taxonomy" id="69824"/>
    <lineage>
        <taxon>Bacteria</taxon>
        <taxon>Bacillati</taxon>
        <taxon>Bacillota</taxon>
        <taxon>Erysipelotrichia</taxon>
        <taxon>Erysipelotrichales</taxon>
        <taxon>Coprobacillaceae</taxon>
        <taxon>Thomasclavelia</taxon>
    </lineage>
</organism>
<name>A0A829ZE33_9FIRM</name>
<evidence type="ECO:0000313" key="3">
    <source>
        <dbReference type="Proteomes" id="UP000490821"/>
    </source>
</evidence>
<gene>
    <name evidence="2" type="ORF">IMSAGC017_02274</name>
</gene>
<dbReference type="Proteomes" id="UP000490821">
    <property type="component" value="Unassembled WGS sequence"/>
</dbReference>
<sequence length="82" mass="9403">MGMLLRSEKTGSIRKIVNKNDREDKQIVEIQFDYQAGEQVQAFRVGPHRIGHVVVKADTLEEARAKMEEALGKIEIEVEEEH</sequence>
<dbReference type="InterPro" id="IPR040570">
    <property type="entry name" value="LAL_C2"/>
</dbReference>
<proteinExistence type="predicted"/>
<dbReference type="EMBL" id="BLMI01000276">
    <property type="protein sequence ID" value="GFI42227.1"/>
    <property type="molecule type" value="Genomic_DNA"/>
</dbReference>
<protein>
    <recommendedName>
        <fullName evidence="1">L-amino acid ligase C-terminal domain-containing protein</fullName>
    </recommendedName>
</protein>
<evidence type="ECO:0000313" key="2">
    <source>
        <dbReference type="EMBL" id="GFI42227.1"/>
    </source>
</evidence>
<dbReference type="Gene3D" id="3.30.470.20">
    <property type="entry name" value="ATP-grasp fold, B domain"/>
    <property type="match status" value="1"/>
</dbReference>
<feature type="domain" description="L-amino acid ligase C-terminal" evidence="1">
    <location>
        <begin position="4"/>
        <end position="79"/>
    </location>
</feature>
<reference evidence="2 3" key="1">
    <citation type="journal article" date="2020" name="Microbiome">
        <title>Single-cell genomics of uncultured bacteria reveals dietary fiber responders in the mouse gut microbiota.</title>
        <authorList>
            <person name="Chijiiwa R."/>
            <person name="Hosokawa M."/>
            <person name="Kogawa M."/>
            <person name="Nishikawa Y."/>
            <person name="Ide K."/>
            <person name="Sakanashi C."/>
            <person name="Takahashi K."/>
            <person name="Takeyama H."/>
        </authorList>
    </citation>
    <scope>NUCLEOTIDE SEQUENCE [LARGE SCALE GENOMIC DNA]</scope>
    <source>
        <strain evidence="2">IMSAGC_017</strain>
    </source>
</reference>
<evidence type="ECO:0000259" key="1">
    <source>
        <dbReference type="Pfam" id="PF18603"/>
    </source>
</evidence>
<dbReference type="AlphaFoldDB" id="A0A829ZE33"/>
<dbReference type="Pfam" id="PF18603">
    <property type="entry name" value="LAL_C2"/>
    <property type="match status" value="1"/>
</dbReference>
<comment type="caution">
    <text evidence="2">The sequence shown here is derived from an EMBL/GenBank/DDBJ whole genome shotgun (WGS) entry which is preliminary data.</text>
</comment>
<accession>A0A829ZE33</accession>